<evidence type="ECO:0000256" key="4">
    <source>
        <dbReference type="ARBA" id="ARBA00022827"/>
    </source>
</evidence>
<dbReference type="SUPFAM" id="SSF51905">
    <property type="entry name" value="FAD/NAD(P)-binding domain"/>
    <property type="match status" value="1"/>
</dbReference>
<dbReference type="Gene3D" id="3.50.50.60">
    <property type="entry name" value="FAD/NAD(P)-binding domain"/>
    <property type="match status" value="1"/>
</dbReference>
<organism evidence="8 9">
    <name type="scientific">Actinoplanes auranticolor</name>
    <dbReference type="NCBI Taxonomy" id="47988"/>
    <lineage>
        <taxon>Bacteria</taxon>
        <taxon>Bacillati</taxon>
        <taxon>Actinomycetota</taxon>
        <taxon>Actinomycetes</taxon>
        <taxon>Micromonosporales</taxon>
        <taxon>Micromonosporaceae</taxon>
        <taxon>Actinoplanes</taxon>
    </lineage>
</organism>
<dbReference type="PROSITE" id="PS00624">
    <property type="entry name" value="GMC_OXRED_2"/>
    <property type="match status" value="1"/>
</dbReference>
<comment type="cofactor">
    <cofactor evidence="1">
        <name>FAD</name>
        <dbReference type="ChEBI" id="CHEBI:57692"/>
    </cofactor>
</comment>
<sequence>MAQPDRTFDYVIVGAGSAGCVLAARLTEDPGVSVALVEAGPPDTAQEIHIPVALASLFKSRWDWDYDSEPEPALDGRRNYVPRGRTLGGSSSMNVMIYTRGNRVDYDDWAAGGAEGWSYDEVLPYFRRAEDNQRGADHYHGVGGPLTVSDGRSLNPLGEAFLEAAEQAGHRRNADFNGDSQLGVGRFQLTQRNGLRWSTADAYLRPSLDRPNLTVITEALAHRVLFEGDRAVGVEISQGSALQKLRADREVVLSAGTYGTPHLLLRSGVGPAPALTPFQIAVLHELPVGQQLQDHPFLTLNYLTDEESLMTALSPANLALLQNEHRGPLTSNIGEAGGFMMTQPGLAAPDLQFYQSPALFYQEALGPLIAHGFAIGPCVIKPTSRGSLTLRTAAPDTAPRIQHNFLTTEEDQQTMLAGVRIALDIAGRPALKSVTTGPFTVPESSSDADLLAYIRRTTQTLYHPTSTCAIGSVVDSKLRVLGLQGLRVVDASVMPSVPRGNTNAATIMIAEKAADLIREKAN</sequence>
<protein>
    <submittedName>
        <fullName evidence="8">Choline dehydrogenase</fullName>
    </submittedName>
</protein>
<evidence type="ECO:0000313" key="8">
    <source>
        <dbReference type="EMBL" id="GIM76474.1"/>
    </source>
</evidence>
<dbReference type="InterPro" id="IPR036188">
    <property type="entry name" value="FAD/NAD-bd_sf"/>
</dbReference>
<evidence type="ECO:0000256" key="2">
    <source>
        <dbReference type="ARBA" id="ARBA00010790"/>
    </source>
</evidence>
<dbReference type="RefSeq" id="WP_212992964.1">
    <property type="nucleotide sequence ID" value="NZ_BAABEA010000023.1"/>
</dbReference>
<gene>
    <name evidence="8" type="primary">betA</name>
    <name evidence="8" type="ORF">Aau02nite_71040</name>
</gene>
<dbReference type="InterPro" id="IPR007867">
    <property type="entry name" value="GMC_OxRtase_C"/>
</dbReference>
<feature type="domain" description="Glucose-methanol-choline oxidoreductase N-terminal" evidence="6">
    <location>
        <begin position="84"/>
        <end position="107"/>
    </location>
</feature>
<dbReference type="AlphaFoldDB" id="A0A919SRZ6"/>
<comment type="similarity">
    <text evidence="2 5">Belongs to the GMC oxidoreductase family.</text>
</comment>
<keyword evidence="4 5" id="KW-0274">FAD</keyword>
<dbReference type="InterPro" id="IPR012132">
    <property type="entry name" value="GMC_OxRdtase"/>
</dbReference>
<comment type="caution">
    <text evidence="8">The sequence shown here is derived from an EMBL/GenBank/DDBJ whole genome shotgun (WGS) entry which is preliminary data.</text>
</comment>
<dbReference type="GO" id="GO:0050660">
    <property type="term" value="F:flavin adenine dinucleotide binding"/>
    <property type="evidence" value="ECO:0007669"/>
    <property type="project" value="InterPro"/>
</dbReference>
<keyword evidence="9" id="KW-1185">Reference proteome</keyword>
<dbReference type="PANTHER" id="PTHR11552:SF147">
    <property type="entry name" value="CHOLINE DEHYDROGENASE, MITOCHONDRIAL"/>
    <property type="match status" value="1"/>
</dbReference>
<reference evidence="8" key="1">
    <citation type="submission" date="2021-03" db="EMBL/GenBank/DDBJ databases">
        <title>Whole genome shotgun sequence of Actinoplanes auranticolor NBRC 12245.</title>
        <authorList>
            <person name="Komaki H."/>
            <person name="Tamura T."/>
        </authorList>
    </citation>
    <scope>NUCLEOTIDE SEQUENCE</scope>
    <source>
        <strain evidence="8">NBRC 12245</strain>
    </source>
</reference>
<evidence type="ECO:0000256" key="1">
    <source>
        <dbReference type="ARBA" id="ARBA00001974"/>
    </source>
</evidence>
<feature type="domain" description="Glucose-methanol-choline oxidoreductase N-terminal" evidence="7">
    <location>
        <begin position="256"/>
        <end position="270"/>
    </location>
</feature>
<accession>A0A919SRZ6</accession>
<dbReference type="PROSITE" id="PS51257">
    <property type="entry name" value="PROKAR_LIPOPROTEIN"/>
    <property type="match status" value="1"/>
</dbReference>
<keyword evidence="3 5" id="KW-0285">Flavoprotein</keyword>
<dbReference type="Proteomes" id="UP000681340">
    <property type="component" value="Unassembled WGS sequence"/>
</dbReference>
<dbReference type="InterPro" id="IPR000172">
    <property type="entry name" value="GMC_OxRdtase_N"/>
</dbReference>
<dbReference type="SUPFAM" id="SSF54373">
    <property type="entry name" value="FAD-linked reductases, C-terminal domain"/>
    <property type="match status" value="1"/>
</dbReference>
<dbReference type="Pfam" id="PF05199">
    <property type="entry name" value="GMC_oxred_C"/>
    <property type="match status" value="1"/>
</dbReference>
<dbReference type="Gene3D" id="3.30.560.10">
    <property type="entry name" value="Glucose Oxidase, domain 3"/>
    <property type="match status" value="1"/>
</dbReference>
<dbReference type="PROSITE" id="PS00623">
    <property type="entry name" value="GMC_OXRED_1"/>
    <property type="match status" value="1"/>
</dbReference>
<evidence type="ECO:0000256" key="3">
    <source>
        <dbReference type="ARBA" id="ARBA00022630"/>
    </source>
</evidence>
<evidence type="ECO:0000313" key="9">
    <source>
        <dbReference type="Proteomes" id="UP000681340"/>
    </source>
</evidence>
<dbReference type="Pfam" id="PF00732">
    <property type="entry name" value="GMC_oxred_N"/>
    <property type="match status" value="1"/>
</dbReference>
<dbReference type="PIRSF" id="PIRSF000137">
    <property type="entry name" value="Alcohol_oxidase"/>
    <property type="match status" value="1"/>
</dbReference>
<evidence type="ECO:0000259" key="7">
    <source>
        <dbReference type="PROSITE" id="PS00624"/>
    </source>
</evidence>
<dbReference type="PANTHER" id="PTHR11552">
    <property type="entry name" value="GLUCOSE-METHANOL-CHOLINE GMC OXIDOREDUCTASE"/>
    <property type="match status" value="1"/>
</dbReference>
<evidence type="ECO:0000256" key="5">
    <source>
        <dbReference type="RuleBase" id="RU003968"/>
    </source>
</evidence>
<dbReference type="GO" id="GO:0016614">
    <property type="term" value="F:oxidoreductase activity, acting on CH-OH group of donors"/>
    <property type="evidence" value="ECO:0007669"/>
    <property type="project" value="InterPro"/>
</dbReference>
<proteinExistence type="inferred from homology"/>
<dbReference type="EMBL" id="BOQL01000062">
    <property type="protein sequence ID" value="GIM76474.1"/>
    <property type="molecule type" value="Genomic_DNA"/>
</dbReference>
<name>A0A919SRZ6_9ACTN</name>
<evidence type="ECO:0000259" key="6">
    <source>
        <dbReference type="PROSITE" id="PS00623"/>
    </source>
</evidence>